<evidence type="ECO:0000313" key="2">
    <source>
        <dbReference type="EMBL" id="TGZ78169.1"/>
    </source>
</evidence>
<organism evidence="2 3">
    <name type="scientific">Ascodesmis nigricans</name>
    <dbReference type="NCBI Taxonomy" id="341454"/>
    <lineage>
        <taxon>Eukaryota</taxon>
        <taxon>Fungi</taxon>
        <taxon>Dikarya</taxon>
        <taxon>Ascomycota</taxon>
        <taxon>Pezizomycotina</taxon>
        <taxon>Pezizomycetes</taxon>
        <taxon>Pezizales</taxon>
        <taxon>Ascodesmidaceae</taxon>
        <taxon>Ascodesmis</taxon>
    </lineage>
</organism>
<proteinExistence type="predicted"/>
<feature type="region of interest" description="Disordered" evidence="1">
    <location>
        <begin position="261"/>
        <end position="407"/>
    </location>
</feature>
<evidence type="ECO:0000313" key="3">
    <source>
        <dbReference type="Proteomes" id="UP000298138"/>
    </source>
</evidence>
<dbReference type="Proteomes" id="UP000298138">
    <property type="component" value="Unassembled WGS sequence"/>
</dbReference>
<dbReference type="InParanoid" id="A0A4S2MR68"/>
<name>A0A4S2MR68_9PEZI</name>
<dbReference type="OrthoDB" id="76567at2759"/>
<protein>
    <submittedName>
        <fullName evidence="2">Uncharacterized protein</fullName>
    </submittedName>
</protein>
<evidence type="ECO:0000256" key="1">
    <source>
        <dbReference type="SAM" id="MobiDB-lite"/>
    </source>
</evidence>
<sequence length="438" mass="50805">MTVSFTEYSHVVSDYNDEDTDYDELDGTCVPDVCHKHWLLSALSNLVEWGAMTPEQSNHLVTWEGNVYESFKLDQKARHTNDVGIRPVGAEFPSVVVQSGTPGTAEQILAEAGEWFQRSAGAVQQVIILIWNIENYKLVDIDVDVYVYDPQSSSGMSRLSKETVVPGVSNEENTLGVEFNIGRLFARQVPWASLKPFMTYFMTTHELIDMAQEILDAEAEEREEAAAIQAAIEKRRKDREDEEQRRIAARLQADLEEQLRVDEERRERRRRHEEAERKRLAEMQAAEEQKRRSNRRNDRTRADRPFPRPPISAPSQPHPVTVAAEFNDRNGDFNPSHYRREHRRREYDQMGASQQGSPAYRHQSPPRRHRHPQSRIAVETRVEVNNTDGYPRRETRNQETVRPPPQGVKRLAQKLRHGMIILWLGPRSRQATIQDQWR</sequence>
<accession>A0A4S2MR68</accession>
<feature type="compositionally biased region" description="Basic and acidic residues" evidence="1">
    <location>
        <begin position="390"/>
        <end position="399"/>
    </location>
</feature>
<feature type="compositionally biased region" description="Basic residues" evidence="1">
    <location>
        <begin position="364"/>
        <end position="373"/>
    </location>
</feature>
<dbReference type="AlphaFoldDB" id="A0A4S2MR68"/>
<reference evidence="2 3" key="1">
    <citation type="submission" date="2019-04" db="EMBL/GenBank/DDBJ databases">
        <title>Comparative genomics and transcriptomics to analyze fruiting body development in filamentous ascomycetes.</title>
        <authorList>
            <consortium name="DOE Joint Genome Institute"/>
            <person name="Lutkenhaus R."/>
            <person name="Traeger S."/>
            <person name="Breuer J."/>
            <person name="Kuo A."/>
            <person name="Lipzen A."/>
            <person name="Pangilinan J."/>
            <person name="Dilworth D."/>
            <person name="Sandor L."/>
            <person name="Poggeler S."/>
            <person name="Barry K."/>
            <person name="Grigoriev I.V."/>
            <person name="Nowrousian M."/>
        </authorList>
    </citation>
    <scope>NUCLEOTIDE SEQUENCE [LARGE SCALE GENOMIC DNA]</scope>
    <source>
        <strain evidence="2 3">CBS 389.68</strain>
    </source>
</reference>
<gene>
    <name evidence="2" type="ORF">EX30DRAFT_163835</name>
</gene>
<feature type="compositionally biased region" description="Basic and acidic residues" evidence="1">
    <location>
        <begin position="261"/>
        <end position="306"/>
    </location>
</feature>
<keyword evidence="3" id="KW-1185">Reference proteome</keyword>
<dbReference type="EMBL" id="ML220144">
    <property type="protein sequence ID" value="TGZ78169.1"/>
    <property type="molecule type" value="Genomic_DNA"/>
</dbReference>